<dbReference type="Pfam" id="PF01381">
    <property type="entry name" value="HTH_3"/>
    <property type="match status" value="1"/>
</dbReference>
<gene>
    <name evidence="3" type="ORF">SAMN02745906_0403</name>
</gene>
<dbReference type="SUPFAM" id="SSF47413">
    <property type="entry name" value="lambda repressor-like DNA-binding domains"/>
    <property type="match status" value="1"/>
</dbReference>
<dbReference type="PANTHER" id="PTHR46558">
    <property type="entry name" value="TRACRIPTIONAL REGULATORY PROTEIN-RELATED-RELATED"/>
    <property type="match status" value="1"/>
</dbReference>
<dbReference type="Gene3D" id="1.10.260.40">
    <property type="entry name" value="lambda repressor-like DNA-binding domains"/>
    <property type="match status" value="1"/>
</dbReference>
<evidence type="ECO:0000313" key="3">
    <source>
        <dbReference type="EMBL" id="SET56612.1"/>
    </source>
</evidence>
<protein>
    <submittedName>
        <fullName evidence="3">Helix-turn-helix</fullName>
    </submittedName>
</protein>
<dbReference type="EMBL" id="LT630003">
    <property type="protein sequence ID" value="SET56612.1"/>
    <property type="molecule type" value="Genomic_DNA"/>
</dbReference>
<dbReference type="CDD" id="cd00093">
    <property type="entry name" value="HTH_XRE"/>
    <property type="match status" value="1"/>
</dbReference>
<accession>A0ABY1C2E7</accession>
<feature type="domain" description="HTH cro/C1-type" evidence="2">
    <location>
        <begin position="8"/>
        <end position="62"/>
    </location>
</feature>
<keyword evidence="1" id="KW-0238">DNA-binding</keyword>
<reference evidence="3 4" key="1">
    <citation type="submission" date="2016-10" db="EMBL/GenBank/DDBJ databases">
        <authorList>
            <person name="Varghese N."/>
            <person name="Submissions S."/>
        </authorList>
    </citation>
    <scope>NUCLEOTIDE SEQUENCE [LARGE SCALE GENOMIC DNA]</scope>
    <source>
        <strain evidence="3 4">ATCC 19403</strain>
    </source>
</reference>
<name>A0ABY1C2E7_9FIRM</name>
<dbReference type="Proteomes" id="UP000198970">
    <property type="component" value="Chromosome I"/>
</dbReference>
<evidence type="ECO:0000256" key="1">
    <source>
        <dbReference type="ARBA" id="ARBA00023125"/>
    </source>
</evidence>
<proteinExistence type="predicted"/>
<dbReference type="InterPro" id="IPR001387">
    <property type="entry name" value="Cro/C1-type_HTH"/>
</dbReference>
<dbReference type="PROSITE" id="PS50943">
    <property type="entry name" value="HTH_CROC1"/>
    <property type="match status" value="1"/>
</dbReference>
<dbReference type="SMART" id="SM00530">
    <property type="entry name" value="HTH_XRE"/>
    <property type="match status" value="1"/>
</dbReference>
<dbReference type="PANTHER" id="PTHR46558:SF13">
    <property type="entry name" value="HTH-TYPE TRANSCRIPTIONAL REGULATOR IMMR"/>
    <property type="match status" value="1"/>
</dbReference>
<evidence type="ECO:0000313" key="4">
    <source>
        <dbReference type="Proteomes" id="UP000198970"/>
    </source>
</evidence>
<keyword evidence="4" id="KW-1185">Reference proteome</keyword>
<organism evidence="3 4">
    <name type="scientific">Lacrimispora sphenoides JCM 1415</name>
    <dbReference type="NCBI Taxonomy" id="1297793"/>
    <lineage>
        <taxon>Bacteria</taxon>
        <taxon>Bacillati</taxon>
        <taxon>Bacillota</taxon>
        <taxon>Clostridia</taxon>
        <taxon>Lachnospirales</taxon>
        <taxon>Lachnospiraceae</taxon>
        <taxon>Lacrimispora</taxon>
    </lineage>
</organism>
<sequence length="122" mass="14019">MYDFGELLKQLRKEKGYSQEQLAQKINKSKSLISKYENNQKLPTLETLIDLSVLFDVSLDFLAGKEKGKTIMVNNLTTSQINIINTLMKEFHSSKPKYVSKGLTTRQLDIFNGLIIEFTKIE</sequence>
<dbReference type="InterPro" id="IPR010982">
    <property type="entry name" value="Lambda_DNA-bd_dom_sf"/>
</dbReference>
<evidence type="ECO:0000259" key="2">
    <source>
        <dbReference type="PROSITE" id="PS50943"/>
    </source>
</evidence>